<protein>
    <submittedName>
        <fullName evidence="6">Branched-chain amino acid transport system ATP-binding protein</fullName>
    </submittedName>
</protein>
<evidence type="ECO:0000256" key="1">
    <source>
        <dbReference type="ARBA" id="ARBA00022448"/>
    </source>
</evidence>
<dbReference type="GO" id="GO:1903806">
    <property type="term" value="P:L-isoleucine import across plasma membrane"/>
    <property type="evidence" value="ECO:0007669"/>
    <property type="project" value="TreeGrafter"/>
</dbReference>
<accession>A0A840RTP3</accession>
<dbReference type="GO" id="GO:0015808">
    <property type="term" value="P:L-alanine transport"/>
    <property type="evidence" value="ECO:0007669"/>
    <property type="project" value="TreeGrafter"/>
</dbReference>
<evidence type="ECO:0000259" key="5">
    <source>
        <dbReference type="PROSITE" id="PS50893"/>
    </source>
</evidence>
<dbReference type="GO" id="GO:0042941">
    <property type="term" value="P:D-alanine transmembrane transport"/>
    <property type="evidence" value="ECO:0007669"/>
    <property type="project" value="TreeGrafter"/>
</dbReference>
<dbReference type="GO" id="GO:1903805">
    <property type="term" value="P:L-valine import across plasma membrane"/>
    <property type="evidence" value="ECO:0007669"/>
    <property type="project" value="TreeGrafter"/>
</dbReference>
<dbReference type="SMART" id="SM00382">
    <property type="entry name" value="AAA"/>
    <property type="match status" value="1"/>
</dbReference>
<evidence type="ECO:0000256" key="3">
    <source>
        <dbReference type="ARBA" id="ARBA00022741"/>
    </source>
</evidence>
<evidence type="ECO:0000313" key="6">
    <source>
        <dbReference type="EMBL" id="MBB5201195.1"/>
    </source>
</evidence>
<evidence type="ECO:0000256" key="4">
    <source>
        <dbReference type="ARBA" id="ARBA00022840"/>
    </source>
</evidence>
<dbReference type="InterPro" id="IPR003439">
    <property type="entry name" value="ABC_transporter-like_ATP-bd"/>
</dbReference>
<evidence type="ECO:0000313" key="7">
    <source>
        <dbReference type="Proteomes" id="UP000571084"/>
    </source>
</evidence>
<gene>
    <name evidence="6" type="ORF">HNR39_003044</name>
</gene>
<dbReference type="Gene3D" id="3.40.50.300">
    <property type="entry name" value="P-loop containing nucleotide triphosphate hydrolases"/>
    <property type="match status" value="1"/>
</dbReference>
<reference evidence="6 7" key="1">
    <citation type="submission" date="2020-08" db="EMBL/GenBank/DDBJ databases">
        <title>Genomic Encyclopedia of Type Strains, Phase IV (KMG-IV): sequencing the most valuable type-strain genomes for metagenomic binning, comparative biology and taxonomic classification.</title>
        <authorList>
            <person name="Goeker M."/>
        </authorList>
    </citation>
    <scope>NUCLEOTIDE SEQUENCE [LARGE SCALE GENOMIC DNA]</scope>
    <source>
        <strain evidence="6 7">DSM 23240</strain>
    </source>
</reference>
<dbReference type="Proteomes" id="UP000571084">
    <property type="component" value="Unassembled WGS sequence"/>
</dbReference>
<sequence length="247" mass="27066">MMTRQVQENEELLSVEGVSKQFLGLRAVDNITLSVKRGEIISIIGPNGAGKTTFFNLLSGQLSPSEGEIRLRGHAINRLAPHARARLGIGRTFQIAKPLIALSALENVMIGAFMRHPRLATARDKAMAVLEQVGLIHHAMQRAGDLTLSQRRRLEVARALALEPEIVLLDEVMAGLNQSEIGHVIELLQSLHAKGLTFLIIEHNLKVVRTFSDRVVVLDRGRMIAEGSAEEILSAPAVIKAYLGDQQ</sequence>
<dbReference type="AlphaFoldDB" id="A0A840RTP3"/>
<comment type="caution">
    <text evidence="6">The sequence shown here is derived from an EMBL/GenBank/DDBJ whole genome shotgun (WGS) entry which is preliminary data.</text>
</comment>
<dbReference type="GO" id="GO:0016887">
    <property type="term" value="F:ATP hydrolysis activity"/>
    <property type="evidence" value="ECO:0007669"/>
    <property type="project" value="InterPro"/>
</dbReference>
<dbReference type="PROSITE" id="PS50893">
    <property type="entry name" value="ABC_TRANSPORTER_2"/>
    <property type="match status" value="1"/>
</dbReference>
<dbReference type="GO" id="GO:0005524">
    <property type="term" value="F:ATP binding"/>
    <property type="evidence" value="ECO:0007669"/>
    <property type="project" value="UniProtKB-KW"/>
</dbReference>
<keyword evidence="2" id="KW-0472">Membrane</keyword>
<dbReference type="Pfam" id="PF00005">
    <property type="entry name" value="ABC_tran"/>
    <property type="match status" value="1"/>
</dbReference>
<dbReference type="InterPro" id="IPR027417">
    <property type="entry name" value="P-loop_NTPase"/>
</dbReference>
<dbReference type="GO" id="GO:0015192">
    <property type="term" value="F:L-phenylalanine transmembrane transporter activity"/>
    <property type="evidence" value="ECO:0007669"/>
    <property type="project" value="TreeGrafter"/>
</dbReference>
<keyword evidence="3" id="KW-0547">Nucleotide-binding</keyword>
<dbReference type="InterPro" id="IPR032823">
    <property type="entry name" value="BCA_ABC_TP_C"/>
</dbReference>
<dbReference type="InterPro" id="IPR051120">
    <property type="entry name" value="ABC_AA/LPS_Transport"/>
</dbReference>
<keyword evidence="7" id="KW-1185">Reference proteome</keyword>
<dbReference type="EMBL" id="JACHHQ010000006">
    <property type="protein sequence ID" value="MBB5201195.1"/>
    <property type="molecule type" value="Genomic_DNA"/>
</dbReference>
<organism evidence="6 7">
    <name type="scientific">Glaciimonas immobilis</name>
    <dbReference type="NCBI Taxonomy" id="728004"/>
    <lineage>
        <taxon>Bacteria</taxon>
        <taxon>Pseudomonadati</taxon>
        <taxon>Pseudomonadota</taxon>
        <taxon>Betaproteobacteria</taxon>
        <taxon>Burkholderiales</taxon>
        <taxon>Oxalobacteraceae</taxon>
        <taxon>Glaciimonas</taxon>
    </lineage>
</organism>
<dbReference type="SUPFAM" id="SSF52540">
    <property type="entry name" value="P-loop containing nucleoside triphosphate hydrolases"/>
    <property type="match status" value="1"/>
</dbReference>
<dbReference type="GO" id="GO:0005304">
    <property type="term" value="F:L-valine transmembrane transporter activity"/>
    <property type="evidence" value="ECO:0007669"/>
    <property type="project" value="TreeGrafter"/>
</dbReference>
<dbReference type="InterPro" id="IPR003593">
    <property type="entry name" value="AAA+_ATPase"/>
</dbReference>
<keyword evidence="4 6" id="KW-0067">ATP-binding</keyword>
<dbReference type="PANTHER" id="PTHR45772">
    <property type="entry name" value="CONSERVED COMPONENT OF ABC TRANSPORTER FOR NATURAL AMINO ACIDS-RELATED"/>
    <property type="match status" value="1"/>
</dbReference>
<evidence type="ECO:0000256" key="2">
    <source>
        <dbReference type="ARBA" id="ARBA00022475"/>
    </source>
</evidence>
<keyword evidence="2" id="KW-1003">Cell membrane</keyword>
<proteinExistence type="predicted"/>
<dbReference type="Pfam" id="PF12399">
    <property type="entry name" value="BCA_ABC_TP_C"/>
    <property type="match status" value="1"/>
</dbReference>
<name>A0A840RTP3_9BURK</name>
<dbReference type="CDD" id="cd03219">
    <property type="entry name" value="ABC_Mj1267_LivG_branched"/>
    <property type="match status" value="1"/>
</dbReference>
<dbReference type="GO" id="GO:0005886">
    <property type="term" value="C:plasma membrane"/>
    <property type="evidence" value="ECO:0007669"/>
    <property type="project" value="TreeGrafter"/>
</dbReference>
<dbReference type="GO" id="GO:0015188">
    <property type="term" value="F:L-isoleucine transmembrane transporter activity"/>
    <property type="evidence" value="ECO:0007669"/>
    <property type="project" value="TreeGrafter"/>
</dbReference>
<keyword evidence="1" id="KW-0813">Transport</keyword>
<dbReference type="PANTHER" id="PTHR45772:SF7">
    <property type="entry name" value="AMINO ACID ABC TRANSPORTER ATP-BINDING PROTEIN"/>
    <property type="match status" value="1"/>
</dbReference>
<feature type="domain" description="ABC transporter" evidence="5">
    <location>
        <begin position="13"/>
        <end position="245"/>
    </location>
</feature>